<dbReference type="Gene3D" id="3.40.50.10140">
    <property type="entry name" value="Toll/interleukin-1 receptor homology (TIR) domain"/>
    <property type="match status" value="1"/>
</dbReference>
<dbReference type="Pfam" id="PF13676">
    <property type="entry name" value="TIR_2"/>
    <property type="match status" value="1"/>
</dbReference>
<evidence type="ECO:0000259" key="1">
    <source>
        <dbReference type="PROSITE" id="PS50104"/>
    </source>
</evidence>
<accession>A0A1H4F4Q1</accession>
<dbReference type="InterPro" id="IPR027417">
    <property type="entry name" value="P-loop_NTPase"/>
</dbReference>
<protein>
    <submittedName>
        <fullName evidence="2">TIR domain-containing protein</fullName>
    </submittedName>
</protein>
<dbReference type="SUPFAM" id="SSF52540">
    <property type="entry name" value="P-loop containing nucleoside triphosphate hydrolases"/>
    <property type="match status" value="1"/>
</dbReference>
<organism evidence="2 3">
    <name type="scientific">Thiothrix caldifontis</name>
    <dbReference type="NCBI Taxonomy" id="525918"/>
    <lineage>
        <taxon>Bacteria</taxon>
        <taxon>Pseudomonadati</taxon>
        <taxon>Pseudomonadota</taxon>
        <taxon>Gammaproteobacteria</taxon>
        <taxon>Thiotrichales</taxon>
        <taxon>Thiotrichaceae</taxon>
        <taxon>Thiothrix</taxon>
    </lineage>
</organism>
<sequence>MNQQFDIFLSHNSKDKTVIREIKQLLRERELSCWLDEDELQPGMNWMPLLEKAIATCQSAGAFVSSNGIGPWEDEEIQALLTKAVRNKIPVIPVLLPGEYDPPELPLFLGNRTFIDMRSGITSVLIDKLYWGITGKKSEVPQKTQVTTIHSDRLPTVKGGFFGRSTELQLLTNAWANTTTRIIQFIAPGGTGKTKLLRHWLDHTTDIPVLIAWSFYSQGSSEDKQTSATPFFSHAFAKLGSTRERFASEEDKGDHLAELLHGKRYVLVLDGLEPLQHGGAAMRGELKDKAIRQLLRQLARHPCGLCIITTRIALHELSDRDAPTVIRHDLQNLTAADGIQLLQSLGVTGSAAELGKAVGEYGGHALALSLLGNVLRLRHQGDVRKRDTLTALVKATGNRDSRHAFKVMQAYAEWFAGEPELALLHLLGLFDHPIGQDVLQMLWDAQIPHLTAGIDEDEWLEAIASLREEHHLLSQHDSGGDLDCHPLIREYFGGQLQTQQPQAWQQAHEQLYEYYKALPKNPLPDTLEEMQPLFSAVAHGCAAGLHQQALDEVYWPRIQREDVYFIYKKLGAFSDDLACIAHFFTKLWKKPTKNLSEYWQADILSCAGFSLRSLGRLHEAIEPITANIEMNGYLQNWGGAALNSSNLSELHIASGNILRGIHHGRESVEYGDRSNKKYYMMAFRTTLADALLKSGVYVESFDLLQEAEKINSELGHPKLYSLRGFRYCDFLLSQELPKLALARAIETLKYASSDIYGLLDIALDKLSIGIASFQEKNIEQANEWLENAVHDLRKAKFGYYLPLGLLARAALHRHTRDFARARQDLQEVFDIADGSGMRLHLTDYHLEMARLLVAESLAPCPPCGGRVGEGGNSRAAADPAYHIAAAAKLIEETGYHRRDKELEELQGLSLRT</sequence>
<dbReference type="Gene3D" id="1.25.40.10">
    <property type="entry name" value="Tetratricopeptide repeat domain"/>
    <property type="match status" value="1"/>
</dbReference>
<dbReference type="GO" id="GO:0007165">
    <property type="term" value="P:signal transduction"/>
    <property type="evidence" value="ECO:0007669"/>
    <property type="project" value="InterPro"/>
</dbReference>
<dbReference type="Proteomes" id="UP000199397">
    <property type="component" value="Unassembled WGS sequence"/>
</dbReference>
<dbReference type="AlphaFoldDB" id="A0A1H4F4Q1"/>
<dbReference type="InterPro" id="IPR011990">
    <property type="entry name" value="TPR-like_helical_dom_sf"/>
</dbReference>
<dbReference type="InterPro" id="IPR035897">
    <property type="entry name" value="Toll_tir_struct_dom_sf"/>
</dbReference>
<feature type="domain" description="TIR" evidence="1">
    <location>
        <begin position="3"/>
        <end position="129"/>
    </location>
</feature>
<dbReference type="PRINTS" id="PR00364">
    <property type="entry name" value="DISEASERSIST"/>
</dbReference>
<dbReference type="InterPro" id="IPR000157">
    <property type="entry name" value="TIR_dom"/>
</dbReference>
<evidence type="ECO:0000313" key="3">
    <source>
        <dbReference type="Proteomes" id="UP000199397"/>
    </source>
</evidence>
<dbReference type="PROSITE" id="PS50104">
    <property type="entry name" value="TIR"/>
    <property type="match status" value="1"/>
</dbReference>
<name>A0A1H4F4Q1_9GAMM</name>
<proteinExistence type="predicted"/>
<dbReference type="EMBL" id="FNQP01000018">
    <property type="protein sequence ID" value="SEA91907.1"/>
    <property type="molecule type" value="Genomic_DNA"/>
</dbReference>
<dbReference type="STRING" id="525918.SAMN05660964_02826"/>
<dbReference type="OrthoDB" id="1426235at2"/>
<dbReference type="RefSeq" id="WP_093069654.1">
    <property type="nucleotide sequence ID" value="NZ_FNQP01000018.1"/>
</dbReference>
<gene>
    <name evidence="2" type="ORF">SAMN05660964_02826</name>
</gene>
<evidence type="ECO:0000313" key="2">
    <source>
        <dbReference type="EMBL" id="SEA91907.1"/>
    </source>
</evidence>
<reference evidence="2 3" key="1">
    <citation type="submission" date="2016-10" db="EMBL/GenBank/DDBJ databases">
        <authorList>
            <person name="de Groot N.N."/>
        </authorList>
    </citation>
    <scope>NUCLEOTIDE SEQUENCE [LARGE SCALE GENOMIC DNA]</scope>
    <source>
        <strain evidence="2 3">DSM 21228</strain>
    </source>
</reference>
<dbReference type="SUPFAM" id="SSF48452">
    <property type="entry name" value="TPR-like"/>
    <property type="match status" value="1"/>
</dbReference>
<dbReference type="Gene3D" id="3.40.50.300">
    <property type="entry name" value="P-loop containing nucleotide triphosphate hydrolases"/>
    <property type="match status" value="1"/>
</dbReference>
<dbReference type="SUPFAM" id="SSF52200">
    <property type="entry name" value="Toll/Interleukin receptor TIR domain"/>
    <property type="match status" value="1"/>
</dbReference>
<keyword evidence="3" id="KW-1185">Reference proteome</keyword>